<name>A0ABW1X1B5_9ACTN</name>
<feature type="transmembrane region" description="Helical" evidence="1">
    <location>
        <begin position="12"/>
        <end position="34"/>
    </location>
</feature>
<dbReference type="EMBL" id="JBHSUA010000018">
    <property type="protein sequence ID" value="MFC6397160.1"/>
    <property type="molecule type" value="Genomic_DNA"/>
</dbReference>
<feature type="transmembrane region" description="Helical" evidence="1">
    <location>
        <begin position="64"/>
        <end position="81"/>
    </location>
</feature>
<keyword evidence="1" id="KW-1133">Transmembrane helix</keyword>
<proteinExistence type="predicted"/>
<organism evidence="2 3">
    <name type="scientific">Luteococcus sanguinis</name>
    <dbReference type="NCBI Taxonomy" id="174038"/>
    <lineage>
        <taxon>Bacteria</taxon>
        <taxon>Bacillati</taxon>
        <taxon>Actinomycetota</taxon>
        <taxon>Actinomycetes</taxon>
        <taxon>Propionibacteriales</taxon>
        <taxon>Propionibacteriaceae</taxon>
        <taxon>Luteococcus</taxon>
    </lineage>
</organism>
<dbReference type="RefSeq" id="WP_343884644.1">
    <property type="nucleotide sequence ID" value="NZ_BAAAKI010000003.1"/>
</dbReference>
<feature type="transmembrane region" description="Helical" evidence="1">
    <location>
        <begin position="87"/>
        <end position="104"/>
    </location>
</feature>
<comment type="caution">
    <text evidence="2">The sequence shown here is derived from an EMBL/GenBank/DDBJ whole genome shotgun (WGS) entry which is preliminary data.</text>
</comment>
<protein>
    <submittedName>
        <fullName evidence="2">DUF4233 domain-containing protein</fullName>
    </submittedName>
</protein>
<gene>
    <name evidence="2" type="ORF">ACFP57_09240</name>
</gene>
<reference evidence="3" key="1">
    <citation type="journal article" date="2019" name="Int. J. Syst. Evol. Microbiol.">
        <title>The Global Catalogue of Microorganisms (GCM) 10K type strain sequencing project: providing services to taxonomists for standard genome sequencing and annotation.</title>
        <authorList>
            <consortium name="The Broad Institute Genomics Platform"/>
            <consortium name="The Broad Institute Genome Sequencing Center for Infectious Disease"/>
            <person name="Wu L."/>
            <person name="Ma J."/>
        </authorList>
    </citation>
    <scope>NUCLEOTIDE SEQUENCE [LARGE SCALE GENOMIC DNA]</scope>
    <source>
        <strain evidence="3">CGMCC 1.15277</strain>
    </source>
</reference>
<keyword evidence="1" id="KW-0472">Membrane</keyword>
<accession>A0ABW1X1B5</accession>
<keyword evidence="1" id="KW-0812">Transmembrane</keyword>
<dbReference type="InterPro" id="IPR025327">
    <property type="entry name" value="DUF4233"/>
</dbReference>
<dbReference type="Proteomes" id="UP001596266">
    <property type="component" value="Unassembled WGS sequence"/>
</dbReference>
<evidence type="ECO:0000256" key="1">
    <source>
        <dbReference type="SAM" id="Phobius"/>
    </source>
</evidence>
<sequence>MRLRNDNPMNRALVTLLAFEVLIFALAYPVMIMVDSAHPAHAAVWVVIACLMALVSCGVLRKPWGWWLAWATQVAGVLLGLLTPGMYLMGAILAVIWIVSFLLGRKIEADQAQFRA</sequence>
<evidence type="ECO:0000313" key="2">
    <source>
        <dbReference type="EMBL" id="MFC6397160.1"/>
    </source>
</evidence>
<evidence type="ECO:0000313" key="3">
    <source>
        <dbReference type="Proteomes" id="UP001596266"/>
    </source>
</evidence>
<dbReference type="Pfam" id="PF14017">
    <property type="entry name" value="DUF4233"/>
    <property type="match status" value="1"/>
</dbReference>
<keyword evidence="3" id="KW-1185">Reference proteome</keyword>
<feature type="transmembrane region" description="Helical" evidence="1">
    <location>
        <begin position="40"/>
        <end position="57"/>
    </location>
</feature>